<evidence type="ECO:0000256" key="1">
    <source>
        <dbReference type="SAM" id="MobiDB-lite"/>
    </source>
</evidence>
<organism evidence="2">
    <name type="scientific">uncultured Rubrobacteraceae bacterium</name>
    <dbReference type="NCBI Taxonomy" id="349277"/>
    <lineage>
        <taxon>Bacteria</taxon>
        <taxon>Bacillati</taxon>
        <taxon>Actinomycetota</taxon>
        <taxon>Rubrobacteria</taxon>
        <taxon>Rubrobacterales</taxon>
        <taxon>Rubrobacteraceae</taxon>
        <taxon>environmental samples</taxon>
    </lineage>
</organism>
<proteinExistence type="predicted"/>
<feature type="region of interest" description="Disordered" evidence="1">
    <location>
        <begin position="33"/>
        <end position="79"/>
    </location>
</feature>
<reference evidence="2" key="1">
    <citation type="submission" date="2020-02" db="EMBL/GenBank/DDBJ databases">
        <authorList>
            <person name="Meier V. D."/>
        </authorList>
    </citation>
    <scope>NUCLEOTIDE SEQUENCE</scope>
    <source>
        <strain evidence="2">AVDCRST_MAG12</strain>
    </source>
</reference>
<feature type="non-terminal residue" evidence="2">
    <location>
        <position position="79"/>
    </location>
</feature>
<evidence type="ECO:0000313" key="2">
    <source>
        <dbReference type="EMBL" id="CAA9518945.1"/>
    </source>
</evidence>
<protein>
    <submittedName>
        <fullName evidence="2">Uncharacterized protein</fullName>
    </submittedName>
</protein>
<dbReference type="EMBL" id="CADCVK010000514">
    <property type="protein sequence ID" value="CAA9518945.1"/>
    <property type="molecule type" value="Genomic_DNA"/>
</dbReference>
<feature type="non-terminal residue" evidence="2">
    <location>
        <position position="1"/>
    </location>
</feature>
<gene>
    <name evidence="2" type="ORF">AVDCRST_MAG12-3657</name>
</gene>
<name>A0A6J4TBC8_9ACTN</name>
<sequence>DPRRRHQALPFGVVVPHGQRPLRRGAARLRLRDRPEAAVVPGRAAPALRSAPLKAPSRGVQGRRRGQREGARQEDGSRL</sequence>
<feature type="compositionally biased region" description="Basic and acidic residues" evidence="1">
    <location>
        <begin position="67"/>
        <end position="79"/>
    </location>
</feature>
<dbReference type="AlphaFoldDB" id="A0A6J4TBC8"/>
<accession>A0A6J4TBC8</accession>